<dbReference type="GO" id="GO:0016616">
    <property type="term" value="F:oxidoreductase activity, acting on the CH-OH group of donors, NAD or NADP as acceptor"/>
    <property type="evidence" value="ECO:0007669"/>
    <property type="project" value="TreeGrafter"/>
</dbReference>
<protein>
    <recommendedName>
        <fullName evidence="4">Short-chain dehydrogenase</fullName>
    </recommendedName>
</protein>
<accession>A0A383ELE9</accession>
<feature type="non-terminal residue" evidence="3">
    <location>
        <position position="230"/>
    </location>
</feature>
<dbReference type="AlphaFoldDB" id="A0A383ELE9"/>
<dbReference type="Gene3D" id="3.40.50.720">
    <property type="entry name" value="NAD(P)-binding Rossmann-like Domain"/>
    <property type="match status" value="1"/>
</dbReference>
<dbReference type="PANTHER" id="PTHR42760:SF133">
    <property type="entry name" value="3-OXOACYL-[ACYL-CARRIER-PROTEIN] REDUCTASE"/>
    <property type="match status" value="1"/>
</dbReference>
<keyword evidence="2" id="KW-0560">Oxidoreductase</keyword>
<dbReference type="PANTHER" id="PTHR42760">
    <property type="entry name" value="SHORT-CHAIN DEHYDROGENASES/REDUCTASES FAMILY MEMBER"/>
    <property type="match status" value="1"/>
</dbReference>
<dbReference type="Pfam" id="PF13561">
    <property type="entry name" value="adh_short_C2"/>
    <property type="match status" value="1"/>
</dbReference>
<dbReference type="SUPFAM" id="SSF51735">
    <property type="entry name" value="NAD(P)-binding Rossmann-fold domains"/>
    <property type="match status" value="1"/>
</dbReference>
<gene>
    <name evidence="3" type="ORF">METZ01_LOCUS510550</name>
</gene>
<evidence type="ECO:0000256" key="1">
    <source>
        <dbReference type="ARBA" id="ARBA00006484"/>
    </source>
</evidence>
<dbReference type="InterPro" id="IPR002347">
    <property type="entry name" value="SDR_fam"/>
</dbReference>
<dbReference type="PRINTS" id="PR00081">
    <property type="entry name" value="GDHRDH"/>
</dbReference>
<feature type="non-terminal residue" evidence="3">
    <location>
        <position position="1"/>
    </location>
</feature>
<evidence type="ECO:0000256" key="2">
    <source>
        <dbReference type="ARBA" id="ARBA00023002"/>
    </source>
</evidence>
<dbReference type="EMBL" id="UINC01226987">
    <property type="protein sequence ID" value="SVE57696.1"/>
    <property type="molecule type" value="Genomic_DNA"/>
</dbReference>
<reference evidence="3" key="1">
    <citation type="submission" date="2018-05" db="EMBL/GenBank/DDBJ databases">
        <authorList>
            <person name="Lanie J.A."/>
            <person name="Ng W.-L."/>
            <person name="Kazmierczak K.M."/>
            <person name="Andrzejewski T.M."/>
            <person name="Davidsen T.M."/>
            <person name="Wayne K.J."/>
            <person name="Tettelin H."/>
            <person name="Glass J.I."/>
            <person name="Rusch D."/>
            <person name="Podicherti R."/>
            <person name="Tsui H.-C.T."/>
            <person name="Winkler M.E."/>
        </authorList>
    </citation>
    <scope>NUCLEOTIDE SEQUENCE</scope>
</reference>
<dbReference type="InterPro" id="IPR036291">
    <property type="entry name" value="NAD(P)-bd_dom_sf"/>
</dbReference>
<organism evidence="3">
    <name type="scientific">marine metagenome</name>
    <dbReference type="NCBI Taxonomy" id="408172"/>
    <lineage>
        <taxon>unclassified sequences</taxon>
        <taxon>metagenomes</taxon>
        <taxon>ecological metagenomes</taxon>
    </lineage>
</organism>
<name>A0A383ELE9_9ZZZZ</name>
<evidence type="ECO:0008006" key="4">
    <source>
        <dbReference type="Google" id="ProtNLM"/>
    </source>
</evidence>
<evidence type="ECO:0000313" key="3">
    <source>
        <dbReference type="EMBL" id="SVE57696.1"/>
    </source>
</evidence>
<sequence>GANMALVDHNPGVSEALKEEFSNSGQIIQVYKCDLSKPNQISLIVKKIKKDFTTIDVLINNAAFVSAKTFAIKDFKNFETHPFDLWKKAFEVNVDAPFILSQKVLGVMKKQQNGSIINISSNYGIVGPDFDTYENEKLWTPPGYAVTKSAILNLTRYIANLYGKYGIRCNTLSPSGVATDNLSEVFKKRYASRNAFKRMAKVSDYAGPLVFLCSEASGYMTGANLIVDGG</sequence>
<comment type="similarity">
    <text evidence="1">Belongs to the short-chain dehydrogenases/reductases (SDR) family.</text>
</comment>
<proteinExistence type="inferred from homology"/>
<dbReference type="PRINTS" id="PR00080">
    <property type="entry name" value="SDRFAMILY"/>
</dbReference>